<evidence type="ECO:0000313" key="2">
    <source>
        <dbReference type="Proteomes" id="UP000324800"/>
    </source>
</evidence>
<gene>
    <name evidence="1" type="ORF">EZS28_026671</name>
</gene>
<reference evidence="1 2" key="1">
    <citation type="submission" date="2019-03" db="EMBL/GenBank/DDBJ databases">
        <title>Single cell metagenomics reveals metabolic interactions within the superorganism composed of flagellate Streblomastix strix and complex community of Bacteroidetes bacteria on its surface.</title>
        <authorList>
            <person name="Treitli S.C."/>
            <person name="Kolisko M."/>
            <person name="Husnik F."/>
            <person name="Keeling P."/>
            <person name="Hampl V."/>
        </authorList>
    </citation>
    <scope>NUCLEOTIDE SEQUENCE [LARGE SCALE GENOMIC DNA]</scope>
    <source>
        <strain evidence="1">ST1C</strain>
    </source>
</reference>
<proteinExistence type="predicted"/>
<organism evidence="1 2">
    <name type="scientific">Streblomastix strix</name>
    <dbReference type="NCBI Taxonomy" id="222440"/>
    <lineage>
        <taxon>Eukaryota</taxon>
        <taxon>Metamonada</taxon>
        <taxon>Preaxostyla</taxon>
        <taxon>Oxymonadida</taxon>
        <taxon>Streblomastigidae</taxon>
        <taxon>Streblomastix</taxon>
    </lineage>
</organism>
<name>A0A5J4V5Y9_9EUKA</name>
<evidence type="ECO:0000313" key="1">
    <source>
        <dbReference type="EMBL" id="KAA6377802.1"/>
    </source>
</evidence>
<sequence length="206" mass="25027">MVLLRLNREFFWVGKFKRRNWRHIYLPDGIIDRNQVQEHFWVNQINEMEMLKILLYYMFIVMLTTRERNGEVFLFLTQKYQNIKGVGHYMVTLSLWFTRDSYKNKAEFRIPLHHLVARFTNNMQEFPVGCDAFHVDRCFNLQSITIENKLLNQFRKQCQKKELYLSQDCTHNKDGKPPCSCPSYLETEEENLFIQQWSSELIVRQQ</sequence>
<comment type="caution">
    <text evidence="1">The sequence shown here is derived from an EMBL/GenBank/DDBJ whole genome shotgun (WGS) entry which is preliminary data.</text>
</comment>
<dbReference type="EMBL" id="SNRW01009575">
    <property type="protein sequence ID" value="KAA6377802.1"/>
    <property type="molecule type" value="Genomic_DNA"/>
</dbReference>
<accession>A0A5J4V5Y9</accession>
<protein>
    <submittedName>
        <fullName evidence="1">Uncharacterized protein</fullName>
    </submittedName>
</protein>
<dbReference type="Proteomes" id="UP000324800">
    <property type="component" value="Unassembled WGS sequence"/>
</dbReference>
<dbReference type="AlphaFoldDB" id="A0A5J4V5Y9"/>